<dbReference type="GO" id="GO:0008270">
    <property type="term" value="F:zinc ion binding"/>
    <property type="evidence" value="ECO:0007669"/>
    <property type="project" value="UniProtKB-KW"/>
</dbReference>
<dbReference type="Gene3D" id="1.25.40.420">
    <property type="match status" value="1"/>
</dbReference>
<evidence type="ECO:0008006" key="11">
    <source>
        <dbReference type="Google" id="ProtNLM"/>
    </source>
</evidence>
<dbReference type="Proteomes" id="UP001172457">
    <property type="component" value="Chromosome 7"/>
</dbReference>
<dbReference type="InterPro" id="IPR011333">
    <property type="entry name" value="SKP1/BTB/POZ_sf"/>
</dbReference>
<dbReference type="PANTHER" id="PTHR46287">
    <property type="entry name" value="BTB/POZ AND TAZ DOMAIN-CONTAINING PROTEIN 3-RELATED"/>
    <property type="match status" value="1"/>
</dbReference>
<keyword evidence="5" id="KW-0862">Zinc</keyword>
<keyword evidence="6" id="KW-1133">Transmembrane helix</keyword>
<keyword evidence="4" id="KW-0833">Ubl conjugation pathway</keyword>
<dbReference type="PROSITE" id="PS50134">
    <property type="entry name" value="ZF_TAZ"/>
    <property type="match status" value="1"/>
</dbReference>
<keyword evidence="2" id="KW-0479">Metal-binding</keyword>
<evidence type="ECO:0000256" key="3">
    <source>
        <dbReference type="ARBA" id="ARBA00022771"/>
    </source>
</evidence>
<evidence type="ECO:0000259" key="8">
    <source>
        <dbReference type="PROSITE" id="PS50134"/>
    </source>
</evidence>
<dbReference type="InterPro" id="IPR044513">
    <property type="entry name" value="BT1/2/3/4/5"/>
</dbReference>
<protein>
    <recommendedName>
        <fullName evidence="11">BTB/POZ and TAZ domain-containing protein 4</fullName>
    </recommendedName>
</protein>
<feature type="transmembrane region" description="Helical" evidence="6">
    <location>
        <begin position="57"/>
        <end position="77"/>
    </location>
</feature>
<evidence type="ECO:0000256" key="4">
    <source>
        <dbReference type="ARBA" id="ARBA00022786"/>
    </source>
</evidence>
<evidence type="ECO:0000256" key="2">
    <source>
        <dbReference type="ARBA" id="ARBA00022723"/>
    </source>
</evidence>
<feature type="domain" description="BTB" evidence="7">
    <location>
        <begin position="47"/>
        <end position="114"/>
    </location>
</feature>
<evidence type="ECO:0000256" key="5">
    <source>
        <dbReference type="ARBA" id="ARBA00022833"/>
    </source>
</evidence>
<dbReference type="SMART" id="SM00551">
    <property type="entry name" value="ZnF_TAZ"/>
    <property type="match status" value="1"/>
</dbReference>
<gene>
    <name evidence="9" type="ORF">OSB04_027332</name>
</gene>
<dbReference type="GO" id="GO:0009725">
    <property type="term" value="P:response to hormone"/>
    <property type="evidence" value="ECO:0007669"/>
    <property type="project" value="UniProtKB-ARBA"/>
</dbReference>
<comment type="pathway">
    <text evidence="1">Protein modification; protein ubiquitination.</text>
</comment>
<dbReference type="GO" id="GO:0009751">
    <property type="term" value="P:response to salicylic acid"/>
    <property type="evidence" value="ECO:0007669"/>
    <property type="project" value="UniProtKB-ARBA"/>
</dbReference>
<keyword evidence="6" id="KW-0472">Membrane</keyword>
<dbReference type="GO" id="GO:0042542">
    <property type="term" value="P:response to hydrogen peroxide"/>
    <property type="evidence" value="ECO:0007669"/>
    <property type="project" value="UniProtKB-ARBA"/>
</dbReference>
<dbReference type="GO" id="GO:0006355">
    <property type="term" value="P:regulation of DNA-templated transcription"/>
    <property type="evidence" value="ECO:0007669"/>
    <property type="project" value="UniProtKB-ARBA"/>
</dbReference>
<dbReference type="Gene3D" id="3.30.710.10">
    <property type="entry name" value="Potassium Channel Kv1.1, Chain A"/>
    <property type="match status" value="1"/>
</dbReference>
<dbReference type="Pfam" id="PF00651">
    <property type="entry name" value="BTB"/>
    <property type="match status" value="1"/>
</dbReference>
<evidence type="ECO:0000313" key="10">
    <source>
        <dbReference type="Proteomes" id="UP001172457"/>
    </source>
</evidence>
<dbReference type="FunFam" id="1.25.40.420:FF:000012">
    <property type="entry name" value="BTB/POZ and TAZ domain-containing protein 2"/>
    <property type="match status" value="1"/>
</dbReference>
<dbReference type="InterPro" id="IPR035898">
    <property type="entry name" value="TAZ_dom_sf"/>
</dbReference>
<proteinExistence type="predicted"/>
<evidence type="ECO:0000256" key="1">
    <source>
        <dbReference type="ARBA" id="ARBA00004906"/>
    </source>
</evidence>
<dbReference type="Gene3D" id="1.20.1020.10">
    <property type="entry name" value="TAZ domain"/>
    <property type="match status" value="1"/>
</dbReference>
<organism evidence="9 10">
    <name type="scientific">Centaurea solstitialis</name>
    <name type="common">yellow star-thistle</name>
    <dbReference type="NCBI Taxonomy" id="347529"/>
    <lineage>
        <taxon>Eukaryota</taxon>
        <taxon>Viridiplantae</taxon>
        <taxon>Streptophyta</taxon>
        <taxon>Embryophyta</taxon>
        <taxon>Tracheophyta</taxon>
        <taxon>Spermatophyta</taxon>
        <taxon>Magnoliopsida</taxon>
        <taxon>eudicotyledons</taxon>
        <taxon>Gunneridae</taxon>
        <taxon>Pentapetalae</taxon>
        <taxon>asterids</taxon>
        <taxon>campanulids</taxon>
        <taxon>Asterales</taxon>
        <taxon>Asteraceae</taxon>
        <taxon>Carduoideae</taxon>
        <taxon>Cardueae</taxon>
        <taxon>Centaureinae</taxon>
        <taxon>Centaurea</taxon>
    </lineage>
</organism>
<accession>A0AA38SRW5</accession>
<dbReference type="GO" id="GO:0005516">
    <property type="term" value="F:calmodulin binding"/>
    <property type="evidence" value="ECO:0007669"/>
    <property type="project" value="UniProtKB-ARBA"/>
</dbReference>
<dbReference type="InterPro" id="IPR000210">
    <property type="entry name" value="BTB/POZ_dom"/>
</dbReference>
<dbReference type="Pfam" id="PF02135">
    <property type="entry name" value="zf-TAZ"/>
    <property type="match status" value="1"/>
</dbReference>
<dbReference type="PROSITE" id="PS50097">
    <property type="entry name" value="BTB"/>
    <property type="match status" value="1"/>
</dbReference>
<name>A0AA38SRW5_9ASTR</name>
<feature type="domain" description="TAZ-type" evidence="8">
    <location>
        <begin position="220"/>
        <end position="313"/>
    </location>
</feature>
<evidence type="ECO:0000313" key="9">
    <source>
        <dbReference type="EMBL" id="KAJ9540826.1"/>
    </source>
</evidence>
<dbReference type="FunFam" id="1.20.1020.10:FF:000004">
    <property type="entry name" value="BTB/POZ and TAZ domain-containing protein 2"/>
    <property type="match status" value="1"/>
</dbReference>
<dbReference type="InterPro" id="IPR000197">
    <property type="entry name" value="Znf_TAZ"/>
</dbReference>
<dbReference type="AlphaFoldDB" id="A0AA38SRW5"/>
<evidence type="ECO:0000256" key="6">
    <source>
        <dbReference type="SAM" id="Phobius"/>
    </source>
</evidence>
<dbReference type="SMART" id="SM00225">
    <property type="entry name" value="BTB"/>
    <property type="match status" value="1"/>
</dbReference>
<dbReference type="CDD" id="cd14733">
    <property type="entry name" value="BACK"/>
    <property type="match status" value="1"/>
</dbReference>
<dbReference type="SUPFAM" id="SSF57933">
    <property type="entry name" value="TAZ domain"/>
    <property type="match status" value="1"/>
</dbReference>
<evidence type="ECO:0000259" key="7">
    <source>
        <dbReference type="PROSITE" id="PS50097"/>
    </source>
</evidence>
<dbReference type="EMBL" id="JARYMX010000007">
    <property type="protein sequence ID" value="KAJ9540826.1"/>
    <property type="molecule type" value="Genomic_DNA"/>
</dbReference>
<dbReference type="SUPFAM" id="SSF54695">
    <property type="entry name" value="POZ domain"/>
    <property type="match status" value="1"/>
</dbReference>
<sequence>MGRRHPPRRSHRISPTTIMGVLVRGNCCNSLDMMESWDRLFDEAYRADVKIHTDGGIIIYAHASILGFASPVFRSMFKKPRSKNIFSIPIRGVPPEAVRIFIRFLYTSCYEQAQMEEHVLSLLVLSHAFAVPKLKRECEYQLEHRLLNLDNIVDVFQLALLCDAPRLKIICHRFMLKSFKAVSSSAGWKAMKESHPTLEKELLESVRVEDRRQKQRMRKLEERKIYVELYEAMEILIHMCRDGPHGQELKEDQKACKYEGCKGLESLVRHFSGCKLRVSGGCSHCQRMWQLLELHARLCVNSNACRVPQCRKLKQKIAKANKKKRKKTEEMKWNILAKKVVRSKSITGAPYFRLPSS</sequence>
<keyword evidence="3" id="KW-0863">Zinc-finger</keyword>
<dbReference type="PANTHER" id="PTHR46287:SF11">
    <property type="entry name" value="BTB_POZ AND TAZ DOMAIN-CONTAINING PROTEIN 4"/>
    <property type="match status" value="1"/>
</dbReference>
<keyword evidence="10" id="KW-1185">Reference proteome</keyword>
<comment type="caution">
    <text evidence="9">The sequence shown here is derived from an EMBL/GenBank/DDBJ whole genome shotgun (WGS) entry which is preliminary data.</text>
</comment>
<keyword evidence="6" id="KW-0812">Transmembrane</keyword>
<reference evidence="9" key="1">
    <citation type="submission" date="2023-03" db="EMBL/GenBank/DDBJ databases">
        <title>Chromosome-scale reference genome and RAD-based genetic map of yellow starthistle (Centaurea solstitialis) reveal putative structural variation and QTLs associated with invader traits.</title>
        <authorList>
            <person name="Reatini B."/>
            <person name="Cang F.A."/>
            <person name="Jiang Q."/>
            <person name="Mckibben M.T.W."/>
            <person name="Barker M.S."/>
            <person name="Rieseberg L.H."/>
            <person name="Dlugosch K.M."/>
        </authorList>
    </citation>
    <scope>NUCLEOTIDE SEQUENCE</scope>
    <source>
        <strain evidence="9">CAN-66</strain>
        <tissue evidence="9">Leaf</tissue>
    </source>
</reference>